<evidence type="ECO:0000256" key="3">
    <source>
        <dbReference type="ARBA" id="ARBA00022630"/>
    </source>
</evidence>
<keyword evidence="3 6" id="KW-0285">Flavoprotein</keyword>
<dbReference type="EC" id="1.-.-.-" evidence="8"/>
<dbReference type="PANTHER" id="PTHR11552">
    <property type="entry name" value="GLUCOSE-METHANOL-CHOLINE GMC OXIDOREDUCTASE"/>
    <property type="match status" value="1"/>
</dbReference>
<accession>A0AB39P1Z4</accession>
<dbReference type="SUPFAM" id="SSF51905">
    <property type="entry name" value="FAD/NAD(P)-binding domain"/>
    <property type="match status" value="1"/>
</dbReference>
<protein>
    <submittedName>
        <fullName evidence="8">Mycofactocin system GMC family oxidoreductase MftG</fullName>
        <ecNumber evidence="8">1.-.-.-</ecNumber>
    </submittedName>
</protein>
<evidence type="ECO:0000256" key="1">
    <source>
        <dbReference type="ARBA" id="ARBA00001974"/>
    </source>
</evidence>
<dbReference type="AlphaFoldDB" id="A0AB39P1Z4"/>
<dbReference type="SUPFAM" id="SSF54373">
    <property type="entry name" value="FAD-linked reductases, C-terminal domain"/>
    <property type="match status" value="1"/>
</dbReference>
<evidence type="ECO:0000256" key="5">
    <source>
        <dbReference type="PIRSR" id="PIRSR000137-2"/>
    </source>
</evidence>
<dbReference type="InterPro" id="IPR000172">
    <property type="entry name" value="GMC_OxRdtase_N"/>
</dbReference>
<dbReference type="InterPro" id="IPR036188">
    <property type="entry name" value="FAD/NAD-bd_sf"/>
</dbReference>
<dbReference type="InterPro" id="IPR007867">
    <property type="entry name" value="GMC_OxRtase_C"/>
</dbReference>
<dbReference type="Gene3D" id="3.30.410.40">
    <property type="match status" value="1"/>
</dbReference>
<organism evidence="8">
    <name type="scientific">Streptomyces sp. R21</name>
    <dbReference type="NCBI Taxonomy" id="3238627"/>
    <lineage>
        <taxon>Bacteria</taxon>
        <taxon>Bacillati</taxon>
        <taxon>Actinomycetota</taxon>
        <taxon>Actinomycetes</taxon>
        <taxon>Kitasatosporales</taxon>
        <taxon>Streptomycetaceae</taxon>
        <taxon>Streptomyces</taxon>
    </lineage>
</organism>
<dbReference type="PROSITE" id="PS00623">
    <property type="entry name" value="GMC_OXRED_1"/>
    <property type="match status" value="1"/>
</dbReference>
<dbReference type="NCBIfam" id="TIGR03970">
    <property type="entry name" value="Rv0697"/>
    <property type="match status" value="1"/>
</dbReference>
<keyword evidence="4 5" id="KW-0274">FAD</keyword>
<proteinExistence type="inferred from homology"/>
<evidence type="ECO:0000256" key="6">
    <source>
        <dbReference type="RuleBase" id="RU003968"/>
    </source>
</evidence>
<evidence type="ECO:0000313" key="8">
    <source>
        <dbReference type="EMBL" id="XDQ24369.1"/>
    </source>
</evidence>
<evidence type="ECO:0000256" key="4">
    <source>
        <dbReference type="ARBA" id="ARBA00022827"/>
    </source>
</evidence>
<dbReference type="RefSeq" id="WP_369230950.1">
    <property type="nucleotide sequence ID" value="NZ_CP163435.1"/>
</dbReference>
<name>A0AB39P1Z4_9ACTN</name>
<dbReference type="GO" id="GO:0050660">
    <property type="term" value="F:flavin adenine dinucleotide binding"/>
    <property type="evidence" value="ECO:0007669"/>
    <property type="project" value="InterPro"/>
</dbReference>
<dbReference type="Pfam" id="PF05199">
    <property type="entry name" value="GMC_oxred_C"/>
    <property type="match status" value="1"/>
</dbReference>
<evidence type="ECO:0000259" key="7">
    <source>
        <dbReference type="PROSITE" id="PS00623"/>
    </source>
</evidence>
<sequence length="524" mass="55414">MKHTENGHSRVRRPDVIVVGAGGSGAVLAARLSEDPGRIVLVLEAGPAPRHPSAFAPELLNARLVPGAQPGHRAVQPYAVHLTPTRPYTVVRGRWLGGSTTVNGGYFVRARRDDFDRWSAVGGATWSYDRVLPFLRALETDLDYGADPLHGDRGPVHVRRANHRHPAVDAFRAAARRLGFPEEPDKNAQDAPGFGPVPSNVVDGVRMNTGISHLLGASGRPNLLVEGDSTVLRVIVERGRATGVEVERNGYRRVVHGGEVVLCAGAFGSAHLLHLSGVGPRRELEALGVPVVRDAPAVGAGFGDHPQVVLEWLPRRSMPEPACSWLGEVLHLSSSDGCHPGDLEILQSLVPVAGLTGGKVSVPGAPLAFLISVQTPRLSGRMRILSADPATPPSLDYGYLSTAEDRRRMREAVRATAELVGTTDFAAVSGGLTEPSAEVLDDDRLLDEWILGHLGTSHHTCGTVPMGPADDPGAAVDPCGKVHGVNGLRVADTSILPTPPLRGPAATAVLIGELVADAMRRGRT</sequence>
<dbReference type="InterPro" id="IPR023978">
    <property type="entry name" value="GMC_oxidoreductase_bact"/>
</dbReference>
<evidence type="ECO:0000256" key="2">
    <source>
        <dbReference type="ARBA" id="ARBA00010790"/>
    </source>
</evidence>
<dbReference type="Pfam" id="PF00732">
    <property type="entry name" value="GMC_oxred_N"/>
    <property type="match status" value="1"/>
</dbReference>
<comment type="similarity">
    <text evidence="2 6">Belongs to the GMC oxidoreductase family.</text>
</comment>
<feature type="domain" description="Glucose-methanol-choline oxidoreductase N-terminal" evidence="7">
    <location>
        <begin position="93"/>
        <end position="116"/>
    </location>
</feature>
<dbReference type="PIRSF" id="PIRSF000137">
    <property type="entry name" value="Alcohol_oxidase"/>
    <property type="match status" value="1"/>
</dbReference>
<dbReference type="PANTHER" id="PTHR11552:SF147">
    <property type="entry name" value="CHOLINE DEHYDROGENASE, MITOCHONDRIAL"/>
    <property type="match status" value="1"/>
</dbReference>
<gene>
    <name evidence="8" type="primary">mftG</name>
    <name evidence="8" type="ORF">AB5J56_06500</name>
</gene>
<dbReference type="EMBL" id="CP163435">
    <property type="protein sequence ID" value="XDQ24369.1"/>
    <property type="molecule type" value="Genomic_DNA"/>
</dbReference>
<dbReference type="InterPro" id="IPR012132">
    <property type="entry name" value="GMC_OxRdtase"/>
</dbReference>
<comment type="cofactor">
    <cofactor evidence="1 5">
        <name>FAD</name>
        <dbReference type="ChEBI" id="CHEBI:57692"/>
    </cofactor>
</comment>
<feature type="binding site" evidence="5">
    <location>
        <position position="231"/>
    </location>
    <ligand>
        <name>FAD</name>
        <dbReference type="ChEBI" id="CHEBI:57692"/>
    </ligand>
</feature>
<dbReference type="GO" id="GO:0016614">
    <property type="term" value="F:oxidoreductase activity, acting on CH-OH group of donors"/>
    <property type="evidence" value="ECO:0007669"/>
    <property type="project" value="InterPro"/>
</dbReference>
<reference evidence="8" key="1">
    <citation type="submission" date="2024-07" db="EMBL/GenBank/DDBJ databases">
        <authorList>
            <person name="Yu S.T."/>
        </authorList>
    </citation>
    <scope>NUCLEOTIDE SEQUENCE</scope>
    <source>
        <strain evidence="8">R21</strain>
    </source>
</reference>
<dbReference type="Gene3D" id="3.50.50.60">
    <property type="entry name" value="FAD/NAD(P)-binding domain"/>
    <property type="match status" value="1"/>
</dbReference>
<keyword evidence="8" id="KW-0560">Oxidoreductase</keyword>